<feature type="region of interest" description="Disordered" evidence="3">
    <location>
        <begin position="1"/>
        <end position="33"/>
    </location>
</feature>
<dbReference type="PANTHER" id="PTHR43775:SF37">
    <property type="entry name" value="SI:DKEY-61P9.11"/>
    <property type="match status" value="1"/>
</dbReference>
<keyword evidence="5" id="KW-0808">Transferase</keyword>
<evidence type="ECO:0000256" key="1">
    <source>
        <dbReference type="ARBA" id="ARBA00022450"/>
    </source>
</evidence>
<keyword evidence="5" id="KW-0012">Acyltransferase</keyword>
<dbReference type="InterPro" id="IPR014043">
    <property type="entry name" value="Acyl_transferase_dom"/>
</dbReference>
<dbReference type="Gene3D" id="3.30.70.3290">
    <property type="match status" value="1"/>
</dbReference>
<feature type="domain" description="Malonyl-CoA:ACP transacylase (MAT)" evidence="4">
    <location>
        <begin position="44"/>
        <end position="327"/>
    </location>
</feature>
<dbReference type="PANTHER" id="PTHR43775">
    <property type="entry name" value="FATTY ACID SYNTHASE"/>
    <property type="match status" value="1"/>
</dbReference>
<dbReference type="Proteomes" id="UP001164439">
    <property type="component" value="Chromosome"/>
</dbReference>
<keyword evidence="2" id="KW-0597">Phosphoprotein</keyword>
<protein>
    <submittedName>
        <fullName evidence="5">Acyltransferase domain-containing protein</fullName>
    </submittedName>
</protein>
<keyword evidence="1" id="KW-0596">Phosphopantetheine</keyword>
<evidence type="ECO:0000256" key="2">
    <source>
        <dbReference type="ARBA" id="ARBA00022553"/>
    </source>
</evidence>
<feature type="compositionally biased region" description="Low complexity" evidence="3">
    <location>
        <begin position="18"/>
        <end position="31"/>
    </location>
</feature>
<proteinExistence type="predicted"/>
<dbReference type="InterPro" id="IPR050091">
    <property type="entry name" value="PKS_NRPS_Biosynth_Enz"/>
</dbReference>
<dbReference type="Gene3D" id="3.40.366.10">
    <property type="entry name" value="Malonyl-Coenzyme A Acyl Carrier Protein, domain 2"/>
    <property type="match status" value="1"/>
</dbReference>
<feature type="region of interest" description="Disordered" evidence="3">
    <location>
        <begin position="355"/>
        <end position="376"/>
    </location>
</feature>
<dbReference type="Pfam" id="PF00698">
    <property type="entry name" value="Acyl_transf_1"/>
    <property type="match status" value="1"/>
</dbReference>
<sequence length="376" mass="38823">MNSSRSRGRCSTPPPNYGWTSRSRSSGCGRRAGTDGSVPPVALLLPGAGAQYPAMAYGLYRYEPAFTTAMDTVLGLLGQTGERLYRLWSSGARLRTVAEVHPLLFAVCHALSETVRDRGLRPGAVLGQSVGELVAAVQSGVLPLTDAVRLVVVQAEALAGAPAGGALAVAAAPPAVSPFLRGGTVVAASNGPGQTIVSGSEFGLAATRRALEGAGLTWMRVQVPAGLHGPLVAEACRDTLPAFEASEYAVPHTPLLSGCAGGRPEPERAVDPEFWALQPSRPVLLDAALGQLNTVGALLCAEVGPGHGLAVQARRHGHRAVSLLDGCVGAPHEERDRLRQALDCLVLGDPAERAARADDGPRASVAWLRPPGRGPA</sequence>
<organism evidence="5 6">
    <name type="scientific">Streptomyces cinnabarinus</name>
    <dbReference type="NCBI Taxonomy" id="67287"/>
    <lineage>
        <taxon>Bacteria</taxon>
        <taxon>Bacillati</taxon>
        <taxon>Actinomycetota</taxon>
        <taxon>Actinomycetes</taxon>
        <taxon>Kitasatosporales</taxon>
        <taxon>Streptomycetaceae</taxon>
        <taxon>Streptomyces</taxon>
    </lineage>
</organism>
<dbReference type="SMART" id="SM00827">
    <property type="entry name" value="PKS_AT"/>
    <property type="match status" value="1"/>
</dbReference>
<reference evidence="5" key="1">
    <citation type="submission" date="2022-12" db="EMBL/GenBank/DDBJ databases">
        <authorList>
            <person name="Ruckert C."/>
            <person name="Busche T."/>
            <person name="Kalinowski J."/>
            <person name="Wittmann C."/>
        </authorList>
    </citation>
    <scope>NUCLEOTIDE SEQUENCE</scope>
    <source>
        <strain evidence="5">DSM 40467</strain>
    </source>
</reference>
<evidence type="ECO:0000313" key="6">
    <source>
        <dbReference type="Proteomes" id="UP001164439"/>
    </source>
</evidence>
<dbReference type="EMBL" id="CP114413">
    <property type="protein sequence ID" value="WAZ24656.1"/>
    <property type="molecule type" value="Genomic_DNA"/>
</dbReference>
<dbReference type="SUPFAM" id="SSF55048">
    <property type="entry name" value="Probable ACP-binding domain of malonyl-CoA ACP transacylase"/>
    <property type="match status" value="1"/>
</dbReference>
<dbReference type="SUPFAM" id="SSF52151">
    <property type="entry name" value="FabD/lysophospholipase-like"/>
    <property type="match status" value="1"/>
</dbReference>
<dbReference type="GO" id="GO:0016746">
    <property type="term" value="F:acyltransferase activity"/>
    <property type="evidence" value="ECO:0007669"/>
    <property type="project" value="UniProtKB-KW"/>
</dbReference>
<dbReference type="InterPro" id="IPR016035">
    <property type="entry name" value="Acyl_Trfase/lysoPLipase"/>
</dbReference>
<dbReference type="InterPro" id="IPR001227">
    <property type="entry name" value="Ac_transferase_dom_sf"/>
</dbReference>
<dbReference type="RefSeq" id="WP_269662147.1">
    <property type="nucleotide sequence ID" value="NZ_CP114413.1"/>
</dbReference>
<dbReference type="InterPro" id="IPR016036">
    <property type="entry name" value="Malonyl_transacylase_ACP-bd"/>
</dbReference>
<name>A0ABY7KPK7_9ACTN</name>
<dbReference type="Gene3D" id="3.30.70.250">
    <property type="entry name" value="Malonyl-CoA ACP transacylase, ACP-binding"/>
    <property type="match status" value="1"/>
</dbReference>
<evidence type="ECO:0000259" key="4">
    <source>
        <dbReference type="SMART" id="SM00827"/>
    </source>
</evidence>
<evidence type="ECO:0000256" key="3">
    <source>
        <dbReference type="SAM" id="MobiDB-lite"/>
    </source>
</evidence>
<evidence type="ECO:0000313" key="5">
    <source>
        <dbReference type="EMBL" id="WAZ24656.1"/>
    </source>
</evidence>
<keyword evidence="6" id="KW-1185">Reference proteome</keyword>
<accession>A0ABY7KPK7</accession>
<gene>
    <name evidence="5" type="ORF">STRCI_006098</name>
</gene>